<dbReference type="RefSeq" id="WP_157027590.1">
    <property type="nucleotide sequence ID" value="NZ_WQMS01000014.1"/>
</dbReference>
<comment type="caution">
    <text evidence="3">The sequence shown here is derived from an EMBL/GenBank/DDBJ whole genome shotgun (WGS) entry which is preliminary data.</text>
</comment>
<keyword evidence="4" id="KW-1185">Reference proteome</keyword>
<feature type="domain" description="DUF2059" evidence="2">
    <location>
        <begin position="128"/>
        <end position="162"/>
    </location>
</feature>
<protein>
    <submittedName>
        <fullName evidence="3">DUF2059 domain-containing protein</fullName>
    </submittedName>
</protein>
<proteinExistence type="predicted"/>
<evidence type="ECO:0000313" key="4">
    <source>
        <dbReference type="Proteomes" id="UP000441389"/>
    </source>
</evidence>
<evidence type="ECO:0000256" key="1">
    <source>
        <dbReference type="SAM" id="SignalP"/>
    </source>
</evidence>
<feature type="chain" id="PRO_5026124122" evidence="1">
    <location>
        <begin position="19"/>
        <end position="212"/>
    </location>
</feature>
<evidence type="ECO:0000313" key="3">
    <source>
        <dbReference type="EMBL" id="MVO78619.1"/>
    </source>
</evidence>
<keyword evidence="1" id="KW-0732">Signal</keyword>
<gene>
    <name evidence="3" type="ORF">GON01_11845</name>
</gene>
<feature type="signal peptide" evidence="1">
    <location>
        <begin position="1"/>
        <end position="18"/>
    </location>
</feature>
<dbReference type="InterPro" id="IPR018637">
    <property type="entry name" value="DUF2059"/>
</dbReference>
<organism evidence="3 4">
    <name type="scientific">Sphingomonas horti</name>
    <dbReference type="NCBI Taxonomy" id="2682842"/>
    <lineage>
        <taxon>Bacteria</taxon>
        <taxon>Pseudomonadati</taxon>
        <taxon>Pseudomonadota</taxon>
        <taxon>Alphaproteobacteria</taxon>
        <taxon>Sphingomonadales</taxon>
        <taxon>Sphingomonadaceae</taxon>
        <taxon>Sphingomonas</taxon>
    </lineage>
</organism>
<accession>A0A6I4J1Z1</accession>
<dbReference type="AlphaFoldDB" id="A0A6I4J1Z1"/>
<dbReference type="EMBL" id="WQMS01000014">
    <property type="protein sequence ID" value="MVO78619.1"/>
    <property type="molecule type" value="Genomic_DNA"/>
</dbReference>
<reference evidence="3 4" key="1">
    <citation type="submission" date="2019-12" db="EMBL/GenBank/DDBJ databases">
        <authorList>
            <person name="Huq M.A."/>
        </authorList>
    </citation>
    <scope>NUCLEOTIDE SEQUENCE [LARGE SCALE GENOMIC DNA]</scope>
    <source>
        <strain evidence="3 4">MAH-20</strain>
    </source>
</reference>
<name>A0A6I4J1Z1_9SPHN</name>
<evidence type="ECO:0000259" key="2">
    <source>
        <dbReference type="Pfam" id="PF09832"/>
    </source>
</evidence>
<dbReference type="Proteomes" id="UP000441389">
    <property type="component" value="Unassembled WGS sequence"/>
</dbReference>
<dbReference type="Pfam" id="PF09832">
    <property type="entry name" value="DUF2059"/>
    <property type="match status" value="1"/>
</dbReference>
<sequence>MKSIWFTLALAAAAPAVAQTAPAPAAAVDAAALNAARPVIDKLWPIGTYRRLMDGTMSKMMDAMMEQMFQMRAADLVPPGTKGADKVGNKSMAEIAAETDPHFRERMRISTNVMFQEMIPIFDRLEPQMRDSLAQIYANKFTVAQLNDLNAFLNTPTGQIYGREWMLSFMDPRMMTAMQSATPELVKAMPTIMRKVAEATKHLPPPPKKPSQ</sequence>